<dbReference type="Proteomes" id="UP000499080">
    <property type="component" value="Unassembled WGS sequence"/>
</dbReference>
<protein>
    <submittedName>
        <fullName evidence="1">Uncharacterized protein</fullName>
    </submittedName>
</protein>
<proteinExistence type="predicted"/>
<name>A0A4Y2I3T5_ARAVE</name>
<reference evidence="1 2" key="1">
    <citation type="journal article" date="2019" name="Sci. Rep.">
        <title>Orb-weaving spider Araneus ventricosus genome elucidates the spidroin gene catalogue.</title>
        <authorList>
            <person name="Kono N."/>
            <person name="Nakamura H."/>
            <person name="Ohtoshi R."/>
            <person name="Moran D.A.P."/>
            <person name="Shinohara A."/>
            <person name="Yoshida Y."/>
            <person name="Fujiwara M."/>
            <person name="Mori M."/>
            <person name="Tomita M."/>
            <person name="Arakawa K."/>
        </authorList>
    </citation>
    <scope>NUCLEOTIDE SEQUENCE [LARGE SCALE GENOMIC DNA]</scope>
</reference>
<gene>
    <name evidence="1" type="ORF">AVEN_81893_1</name>
</gene>
<accession>A0A4Y2I3T5</accession>
<evidence type="ECO:0000313" key="2">
    <source>
        <dbReference type="Proteomes" id="UP000499080"/>
    </source>
</evidence>
<keyword evidence="2" id="KW-1185">Reference proteome</keyword>
<dbReference type="AlphaFoldDB" id="A0A4Y2I3T5"/>
<sequence>MIRNWRPNTLGTLCTPLRILFLHPLILFCFKNCHKRINVLTPWLPGHAPPAAGRYATASETGARSVVPPRHYATAALALEVKIVIPSLRSLSGVAGVSGIEVFIVCFLAPFS</sequence>
<dbReference type="EMBL" id="BGPR01002369">
    <property type="protein sequence ID" value="GBM72298.1"/>
    <property type="molecule type" value="Genomic_DNA"/>
</dbReference>
<organism evidence="1 2">
    <name type="scientific">Araneus ventricosus</name>
    <name type="common">Orbweaver spider</name>
    <name type="synonym">Epeira ventricosa</name>
    <dbReference type="NCBI Taxonomy" id="182803"/>
    <lineage>
        <taxon>Eukaryota</taxon>
        <taxon>Metazoa</taxon>
        <taxon>Ecdysozoa</taxon>
        <taxon>Arthropoda</taxon>
        <taxon>Chelicerata</taxon>
        <taxon>Arachnida</taxon>
        <taxon>Araneae</taxon>
        <taxon>Araneomorphae</taxon>
        <taxon>Entelegynae</taxon>
        <taxon>Araneoidea</taxon>
        <taxon>Araneidae</taxon>
        <taxon>Araneus</taxon>
    </lineage>
</organism>
<comment type="caution">
    <text evidence="1">The sequence shown here is derived from an EMBL/GenBank/DDBJ whole genome shotgun (WGS) entry which is preliminary data.</text>
</comment>
<evidence type="ECO:0000313" key="1">
    <source>
        <dbReference type="EMBL" id="GBM72298.1"/>
    </source>
</evidence>